<dbReference type="OrthoDB" id="5616367at2"/>
<evidence type="ECO:0000313" key="2">
    <source>
        <dbReference type="Proteomes" id="UP000245081"/>
    </source>
</evidence>
<dbReference type="Pfam" id="PF04325">
    <property type="entry name" value="DUF465"/>
    <property type="match status" value="1"/>
</dbReference>
<keyword evidence="2" id="KW-1185">Reference proteome</keyword>
<organism evidence="1 2">
    <name type="scientific">Novimethylophilus kurashikiensis</name>
    <dbReference type="NCBI Taxonomy" id="1825523"/>
    <lineage>
        <taxon>Bacteria</taxon>
        <taxon>Pseudomonadati</taxon>
        <taxon>Pseudomonadota</taxon>
        <taxon>Betaproteobacteria</taxon>
        <taxon>Nitrosomonadales</taxon>
        <taxon>Methylophilaceae</taxon>
        <taxon>Novimethylophilus</taxon>
    </lineage>
</organism>
<dbReference type="Proteomes" id="UP000245081">
    <property type="component" value="Unassembled WGS sequence"/>
</dbReference>
<gene>
    <name evidence="1" type="ORF">NMK_0124</name>
</gene>
<protein>
    <recommendedName>
        <fullName evidence="3">GTP-binding protein</fullName>
    </recommendedName>
</protein>
<sequence length="79" mass="9392">MNIEHHDLIHELPEHRERIHQLLTSNTHFSRLFDEYHQVTKEVERLEGLGMPVTDESISTMKGTRLKLKDELYAMIQHS</sequence>
<dbReference type="EMBL" id="BDOQ01000001">
    <property type="protein sequence ID" value="GBG12593.1"/>
    <property type="molecule type" value="Genomic_DNA"/>
</dbReference>
<reference evidence="1 2" key="1">
    <citation type="journal article" date="2018" name="Environ. Microbiol.">
        <title>Isolation and genomic characterization of Novimethylophilus kurashikiensis gen. nov. sp. nov., a new lanthanide-dependent methylotrophic species of Methylophilaceae.</title>
        <authorList>
            <person name="Lv H."/>
            <person name="Sahin N."/>
            <person name="Tani A."/>
        </authorList>
    </citation>
    <scope>NUCLEOTIDE SEQUENCE [LARGE SCALE GENOMIC DNA]</scope>
    <source>
        <strain evidence="1 2">La2-4</strain>
    </source>
</reference>
<dbReference type="Gene3D" id="6.10.280.50">
    <property type="match status" value="1"/>
</dbReference>
<dbReference type="RefSeq" id="WP_109013824.1">
    <property type="nucleotide sequence ID" value="NZ_BDOQ01000001.1"/>
</dbReference>
<comment type="caution">
    <text evidence="1">The sequence shown here is derived from an EMBL/GenBank/DDBJ whole genome shotgun (WGS) entry which is preliminary data.</text>
</comment>
<evidence type="ECO:0000313" key="1">
    <source>
        <dbReference type="EMBL" id="GBG12593.1"/>
    </source>
</evidence>
<dbReference type="InterPro" id="IPR038444">
    <property type="entry name" value="DUF465_sf"/>
</dbReference>
<name>A0A2R5F6P0_9PROT</name>
<dbReference type="AlphaFoldDB" id="A0A2R5F6P0"/>
<evidence type="ECO:0008006" key="3">
    <source>
        <dbReference type="Google" id="ProtNLM"/>
    </source>
</evidence>
<dbReference type="InterPro" id="IPR007420">
    <property type="entry name" value="DUF465"/>
</dbReference>
<accession>A0A2R5F6P0</accession>
<proteinExistence type="predicted"/>